<evidence type="ECO:0000313" key="2">
    <source>
        <dbReference type="Proteomes" id="UP000789595"/>
    </source>
</evidence>
<keyword evidence="2" id="KW-1185">Reference proteome</keyword>
<dbReference type="AlphaFoldDB" id="A0A8J2X4Y0"/>
<dbReference type="InterPro" id="IPR005583">
    <property type="entry name" value="YaaA"/>
</dbReference>
<reference evidence="1" key="1">
    <citation type="submission" date="2021-11" db="EMBL/GenBank/DDBJ databases">
        <authorList>
            <consortium name="Genoscope - CEA"/>
            <person name="William W."/>
        </authorList>
    </citation>
    <scope>NUCLEOTIDE SEQUENCE</scope>
</reference>
<accession>A0A8J2X4Y0</accession>
<organism evidence="1 2">
    <name type="scientific">Pelagomonas calceolata</name>
    <dbReference type="NCBI Taxonomy" id="35677"/>
    <lineage>
        <taxon>Eukaryota</taxon>
        <taxon>Sar</taxon>
        <taxon>Stramenopiles</taxon>
        <taxon>Ochrophyta</taxon>
        <taxon>Pelagophyceae</taxon>
        <taxon>Pelagomonadales</taxon>
        <taxon>Pelagomonadaceae</taxon>
        <taxon>Pelagomonas</taxon>
    </lineage>
</organism>
<dbReference type="PANTHER" id="PTHR30283">
    <property type="entry name" value="PEROXIDE STRESS RESPONSE PROTEIN YAAA"/>
    <property type="match status" value="1"/>
</dbReference>
<dbReference type="EMBL" id="CAKKNE010000004">
    <property type="protein sequence ID" value="CAH0374981.1"/>
    <property type="molecule type" value="Genomic_DNA"/>
</dbReference>
<dbReference type="Pfam" id="PF03883">
    <property type="entry name" value="H2O2_YaaD"/>
    <property type="match status" value="1"/>
</dbReference>
<dbReference type="HAMAP" id="MF_00652">
    <property type="entry name" value="UPF0246"/>
    <property type="match status" value="1"/>
</dbReference>
<sequence>MSKPRLQLILSPAKTMCFDPCAVADKAGTSEAVGLQRVDELASVMAKQSKAQLKDCLGVSDAIASENYDRFQGWASAEPRQAVVAYSGFAYAKLDARTLTEDQLRVGQKRLLILSGMWGPVRPLDQIKPYRLEMACKKLAPPYNKLALYWRDLSTETLLEGYGSGDRVLVNVASDEYASAIDFAAVKKAGVRVVKVDFWQGGKKAPTVHLKHGRGLVARYVFTHDCDSLDALKGFDLEGYEYDGEHSSDDVMVFARESAPPKKKARTK</sequence>
<dbReference type="PROSITE" id="PS50007">
    <property type="entry name" value="PIPLC_X_DOMAIN"/>
    <property type="match status" value="1"/>
</dbReference>
<dbReference type="GO" id="GO:0033194">
    <property type="term" value="P:response to hydroperoxide"/>
    <property type="evidence" value="ECO:0007669"/>
    <property type="project" value="TreeGrafter"/>
</dbReference>
<dbReference type="GO" id="GO:0005829">
    <property type="term" value="C:cytosol"/>
    <property type="evidence" value="ECO:0007669"/>
    <property type="project" value="TreeGrafter"/>
</dbReference>
<comment type="caution">
    <text evidence="1">The sequence shown here is derived from an EMBL/GenBank/DDBJ whole genome shotgun (WGS) entry which is preliminary data.</text>
</comment>
<proteinExistence type="inferred from homology"/>
<dbReference type="PANTHER" id="PTHR30283:SF4">
    <property type="entry name" value="PEROXIDE STRESS RESISTANCE PROTEIN YAAA"/>
    <property type="match status" value="1"/>
</dbReference>
<evidence type="ECO:0000313" key="1">
    <source>
        <dbReference type="EMBL" id="CAH0374981.1"/>
    </source>
</evidence>
<gene>
    <name evidence="1" type="ORF">PECAL_4P22950</name>
</gene>
<dbReference type="Proteomes" id="UP000789595">
    <property type="component" value="Unassembled WGS sequence"/>
</dbReference>
<protein>
    <submittedName>
        <fullName evidence="1">Uncharacterized protein</fullName>
    </submittedName>
</protein>
<dbReference type="OrthoDB" id="10267106at2759"/>
<name>A0A8J2X4Y0_9STRA</name>